<dbReference type="PANTHER" id="PTHR10578:SF149">
    <property type="entry name" value="2-HYDROXYACID OXIDASE 2"/>
    <property type="match status" value="1"/>
</dbReference>
<comment type="similarity">
    <text evidence="4">Belongs to the FMN-dependent alpha-hydroxy acid dehydrogenase family.</text>
</comment>
<dbReference type="InterPro" id="IPR012133">
    <property type="entry name" value="Alpha-hydoxy_acid_DH_FMN"/>
</dbReference>
<accession>A0A310SE90</accession>
<dbReference type="InterPro" id="IPR013785">
    <property type="entry name" value="Aldolase_TIM"/>
</dbReference>
<feature type="binding site" evidence="8">
    <location>
        <begin position="289"/>
        <end position="293"/>
    </location>
    <ligand>
        <name>FMN</name>
        <dbReference type="ChEBI" id="CHEBI:58210"/>
    </ligand>
</feature>
<evidence type="ECO:0000313" key="11">
    <source>
        <dbReference type="Proteomes" id="UP000250275"/>
    </source>
</evidence>
<feature type="binding site" evidence="8">
    <location>
        <position position="158"/>
    </location>
    <ligand>
        <name>FMN</name>
        <dbReference type="ChEBI" id="CHEBI:58210"/>
    </ligand>
</feature>
<reference evidence="10 11" key="1">
    <citation type="submission" date="2015-07" db="EMBL/GenBank/DDBJ databases">
        <title>The genome of Eufriesea mexicana.</title>
        <authorList>
            <person name="Pan H."/>
            <person name="Kapheim K."/>
        </authorList>
    </citation>
    <scope>NUCLEOTIDE SEQUENCE [LARGE SCALE GENOMIC DNA]</scope>
    <source>
        <strain evidence="10">0111107269</strain>
        <tissue evidence="10">Whole body</tissue>
    </source>
</reference>
<name>A0A310SE90_9HYME</name>
<feature type="binding site" evidence="8">
    <location>
        <position position="167"/>
    </location>
    <ligand>
        <name>glyoxylate</name>
        <dbReference type="ChEBI" id="CHEBI:36655"/>
    </ligand>
</feature>
<sequence>MAQRMICIEDFEKYATTHLTPSVRDYYNSGAGEQFSLKLNTEAFKKYRIRPRFLRNVSRRDLSTTILGEKITLPLGVAPAAMQRMAHPEGECANARAAQGAGTIYILSTISTSSIEEVAEAAPKAIKWFQLYIYNDRKVTINLVSRAERAGFKALVLTVDAPLFGDRRADIRNKFSLPNHLRLGNFQGELSSKINSAESGSGLSEYVMNLFDASLTWDDIKWLKSITKLPIVLKGILTPQDALLAIENGVAAIIVSNHGARQVDSIPATIEALSEITKAVNGRIEVYMDGGVRQGIDVLKALALGAKMVFVARPMLWGLAYGGERGAREVLEVFRKEIDVAFALTGCASVNDVNKDMVQHESYYSHL</sequence>
<dbReference type="PIRSF" id="PIRSF000138">
    <property type="entry name" value="Al-hdrx_acd_dh"/>
    <property type="match status" value="1"/>
</dbReference>
<feature type="domain" description="FMN hydroxy acid dehydrogenase" evidence="9">
    <location>
        <begin position="1"/>
        <end position="363"/>
    </location>
</feature>
<evidence type="ECO:0000313" key="10">
    <source>
        <dbReference type="EMBL" id="OAD59320.1"/>
    </source>
</evidence>
<evidence type="ECO:0000256" key="2">
    <source>
        <dbReference type="ARBA" id="ARBA00013087"/>
    </source>
</evidence>
<comment type="cofactor">
    <cofactor evidence="1">
        <name>FMN</name>
        <dbReference type="ChEBI" id="CHEBI:58210"/>
    </cofactor>
</comment>
<keyword evidence="11" id="KW-1185">Reference proteome</keyword>
<feature type="binding site" evidence="8">
    <location>
        <position position="256"/>
    </location>
    <ligand>
        <name>FMN</name>
        <dbReference type="ChEBI" id="CHEBI:58210"/>
    </ligand>
</feature>
<feature type="binding site" evidence="8">
    <location>
        <position position="108"/>
    </location>
    <ligand>
        <name>FMN</name>
        <dbReference type="ChEBI" id="CHEBI:58210"/>
    </ligand>
</feature>
<feature type="binding site" evidence="8">
    <location>
        <position position="234"/>
    </location>
    <ligand>
        <name>FMN</name>
        <dbReference type="ChEBI" id="CHEBI:58210"/>
    </ligand>
</feature>
<evidence type="ECO:0000256" key="8">
    <source>
        <dbReference type="PIRSR" id="PIRSR000138-2"/>
    </source>
</evidence>
<comment type="catalytic activity">
    <reaction evidence="5">
        <text>a (2S)-2-hydroxycarboxylate + O2 = a 2-oxocarboxylate + H2O2</text>
        <dbReference type="Rhea" id="RHEA:16789"/>
        <dbReference type="ChEBI" id="CHEBI:15379"/>
        <dbReference type="ChEBI" id="CHEBI:16240"/>
        <dbReference type="ChEBI" id="CHEBI:35179"/>
        <dbReference type="ChEBI" id="CHEBI:58123"/>
        <dbReference type="EC" id="1.1.3.15"/>
    </reaction>
    <physiologicalReaction direction="left-to-right" evidence="5">
        <dbReference type="Rhea" id="RHEA:16790"/>
    </physiologicalReaction>
</comment>
<dbReference type="Proteomes" id="UP000250275">
    <property type="component" value="Unassembled WGS sequence"/>
</dbReference>
<dbReference type="PANTHER" id="PTHR10578">
    <property type="entry name" value="S -2-HYDROXY-ACID OXIDASE-RELATED"/>
    <property type="match status" value="1"/>
</dbReference>
<evidence type="ECO:0000256" key="5">
    <source>
        <dbReference type="ARBA" id="ARBA00029325"/>
    </source>
</evidence>
<gene>
    <name evidence="10" type="ORF">WN48_08960</name>
</gene>
<proteinExistence type="inferred from homology"/>
<feature type="binding site" evidence="8">
    <location>
        <begin position="79"/>
        <end position="81"/>
    </location>
    <ligand>
        <name>FMN</name>
        <dbReference type="ChEBI" id="CHEBI:58210"/>
    </ligand>
</feature>
<feature type="active site" description="Proton acceptor" evidence="7">
    <location>
        <position position="258"/>
    </location>
</feature>
<dbReference type="GO" id="GO:0003973">
    <property type="term" value="F:(S)-2-hydroxy-acid oxidase activity"/>
    <property type="evidence" value="ECO:0007669"/>
    <property type="project" value="UniProtKB-EC"/>
</dbReference>
<dbReference type="GO" id="GO:0001561">
    <property type="term" value="P:fatty acid alpha-oxidation"/>
    <property type="evidence" value="ECO:0007669"/>
    <property type="project" value="TreeGrafter"/>
</dbReference>
<protein>
    <recommendedName>
        <fullName evidence="2">(S)-2-hydroxy-acid oxidase</fullName>
        <ecNumber evidence="2">1.1.3.15</ecNumber>
    </recommendedName>
</protein>
<dbReference type="GO" id="GO:0005782">
    <property type="term" value="C:peroxisomal matrix"/>
    <property type="evidence" value="ECO:0007669"/>
    <property type="project" value="TreeGrafter"/>
</dbReference>
<feature type="binding site" evidence="8">
    <location>
        <position position="132"/>
    </location>
    <ligand>
        <name>glyoxylate</name>
        <dbReference type="ChEBI" id="CHEBI:36655"/>
    </ligand>
</feature>
<dbReference type="CDD" id="cd02809">
    <property type="entry name" value="alpha_hydroxyacid_oxid_FMN"/>
    <property type="match status" value="1"/>
</dbReference>
<keyword evidence="8" id="KW-0288">FMN</keyword>
<dbReference type="InterPro" id="IPR037396">
    <property type="entry name" value="FMN_HAD"/>
</dbReference>
<dbReference type="Gene3D" id="3.20.20.70">
    <property type="entry name" value="Aldolase class I"/>
    <property type="match status" value="1"/>
</dbReference>
<feature type="binding site" evidence="8">
    <location>
        <position position="130"/>
    </location>
    <ligand>
        <name>FMN</name>
        <dbReference type="ChEBI" id="CHEBI:58210"/>
    </ligand>
</feature>
<dbReference type="OrthoDB" id="25826at2759"/>
<dbReference type="GO" id="GO:0010181">
    <property type="term" value="F:FMN binding"/>
    <property type="evidence" value="ECO:0007669"/>
    <property type="project" value="InterPro"/>
</dbReference>
<dbReference type="InterPro" id="IPR008259">
    <property type="entry name" value="FMN_hydac_DH_AS"/>
</dbReference>
<evidence type="ECO:0000259" key="9">
    <source>
        <dbReference type="PROSITE" id="PS51349"/>
    </source>
</evidence>
<feature type="binding site" evidence="8">
    <location>
        <position position="26"/>
    </location>
    <ligand>
        <name>glyoxylate</name>
        <dbReference type="ChEBI" id="CHEBI:36655"/>
    </ligand>
</feature>
<feature type="binding site" evidence="8">
    <location>
        <position position="261"/>
    </location>
    <ligand>
        <name>glyoxylate</name>
        <dbReference type="ChEBI" id="CHEBI:36655"/>
    </ligand>
</feature>
<evidence type="ECO:0000256" key="7">
    <source>
        <dbReference type="PIRSR" id="PIRSR000138-1"/>
    </source>
</evidence>
<dbReference type="SUPFAM" id="SSF51395">
    <property type="entry name" value="FMN-linked oxidoreductases"/>
    <property type="match status" value="1"/>
</dbReference>
<comment type="catalytic activity">
    <reaction evidence="6">
        <text>2-hydroxyoctanoate + O2 = 2-oxooctanoate + H2O2</text>
        <dbReference type="Rhea" id="RHEA:67940"/>
        <dbReference type="ChEBI" id="CHEBI:15379"/>
        <dbReference type="ChEBI" id="CHEBI:16240"/>
        <dbReference type="ChEBI" id="CHEBI:133514"/>
        <dbReference type="ChEBI" id="CHEBI:176689"/>
    </reaction>
    <physiologicalReaction direction="left-to-right" evidence="6">
        <dbReference type="Rhea" id="RHEA:67941"/>
    </physiologicalReaction>
</comment>
<keyword evidence="3" id="KW-0560">Oxidoreductase</keyword>
<organism evidence="10 11">
    <name type="scientific">Eufriesea mexicana</name>
    <dbReference type="NCBI Taxonomy" id="516756"/>
    <lineage>
        <taxon>Eukaryota</taxon>
        <taxon>Metazoa</taxon>
        <taxon>Ecdysozoa</taxon>
        <taxon>Arthropoda</taxon>
        <taxon>Hexapoda</taxon>
        <taxon>Insecta</taxon>
        <taxon>Pterygota</taxon>
        <taxon>Neoptera</taxon>
        <taxon>Endopterygota</taxon>
        <taxon>Hymenoptera</taxon>
        <taxon>Apocrita</taxon>
        <taxon>Aculeata</taxon>
        <taxon>Apoidea</taxon>
        <taxon>Anthophila</taxon>
        <taxon>Apidae</taxon>
        <taxon>Eufriesea</taxon>
    </lineage>
</organism>
<dbReference type="PROSITE" id="PS51349">
    <property type="entry name" value="FMN_HYDROXY_ACID_DH_2"/>
    <property type="match status" value="1"/>
</dbReference>
<dbReference type="AlphaFoldDB" id="A0A310SE90"/>
<evidence type="ECO:0000256" key="1">
    <source>
        <dbReference type="ARBA" id="ARBA00001917"/>
    </source>
</evidence>
<dbReference type="EC" id="1.1.3.15" evidence="2"/>
<dbReference type="EMBL" id="KQ760706">
    <property type="protein sequence ID" value="OAD59320.1"/>
    <property type="molecule type" value="Genomic_DNA"/>
</dbReference>
<dbReference type="InterPro" id="IPR000262">
    <property type="entry name" value="FMN-dep_DH"/>
</dbReference>
<feature type="binding site" evidence="8">
    <location>
        <position position="258"/>
    </location>
    <ligand>
        <name>FMN</name>
        <dbReference type="ChEBI" id="CHEBI:58210"/>
    </ligand>
</feature>
<keyword evidence="8" id="KW-0285">Flavoprotein</keyword>
<evidence type="ECO:0000256" key="4">
    <source>
        <dbReference type="ARBA" id="ARBA00024042"/>
    </source>
</evidence>
<dbReference type="FunFam" id="3.20.20.70:FF:000056">
    <property type="entry name" value="hydroxyacid oxidase 2"/>
    <property type="match status" value="1"/>
</dbReference>
<evidence type="ECO:0000256" key="3">
    <source>
        <dbReference type="ARBA" id="ARBA00023002"/>
    </source>
</evidence>
<dbReference type="PROSITE" id="PS00557">
    <property type="entry name" value="FMN_HYDROXY_ACID_DH_1"/>
    <property type="match status" value="1"/>
</dbReference>
<dbReference type="Pfam" id="PF01070">
    <property type="entry name" value="FMN_dh"/>
    <property type="match status" value="1"/>
</dbReference>
<evidence type="ECO:0000256" key="6">
    <source>
        <dbReference type="ARBA" id="ARBA00029327"/>
    </source>
</evidence>